<proteinExistence type="predicted"/>
<evidence type="ECO:0000313" key="2">
    <source>
        <dbReference type="WBParaSite" id="SCUD_0002275701-mRNA-1"/>
    </source>
</evidence>
<keyword evidence="1" id="KW-1133">Transmembrane helix</keyword>
<reference evidence="2" key="1">
    <citation type="submission" date="2016-06" db="UniProtKB">
        <authorList>
            <consortium name="WormBaseParasite"/>
        </authorList>
    </citation>
    <scope>IDENTIFICATION</scope>
</reference>
<keyword evidence="1" id="KW-0472">Membrane</keyword>
<sequence length="97" mass="10687">YNLPVPVELDTIGISIGVLFLIFISRELFLNVSLLFELIPASTDILLLQVVVVAQLLLLFVVKSLLPISQGDFIIPEFETHDDVLLSLVLLILVVCG</sequence>
<dbReference type="AlphaFoldDB" id="A0A183L5Y6"/>
<organism evidence="2">
    <name type="scientific">Schistosoma curassoni</name>
    <dbReference type="NCBI Taxonomy" id="6186"/>
    <lineage>
        <taxon>Eukaryota</taxon>
        <taxon>Metazoa</taxon>
        <taxon>Spiralia</taxon>
        <taxon>Lophotrochozoa</taxon>
        <taxon>Platyhelminthes</taxon>
        <taxon>Trematoda</taxon>
        <taxon>Digenea</taxon>
        <taxon>Strigeidida</taxon>
        <taxon>Schistosomatoidea</taxon>
        <taxon>Schistosomatidae</taxon>
        <taxon>Schistosoma</taxon>
    </lineage>
</organism>
<protein>
    <submittedName>
        <fullName evidence="2">MgtE domain-containing protein</fullName>
    </submittedName>
</protein>
<name>A0A183L5Y6_9TREM</name>
<dbReference type="WBParaSite" id="SCUD_0002275701-mRNA-1">
    <property type="protein sequence ID" value="SCUD_0002275701-mRNA-1"/>
    <property type="gene ID" value="SCUD_0002275701"/>
</dbReference>
<evidence type="ECO:0000256" key="1">
    <source>
        <dbReference type="SAM" id="Phobius"/>
    </source>
</evidence>
<keyword evidence="1" id="KW-0812">Transmembrane</keyword>
<feature type="transmembrane region" description="Helical" evidence="1">
    <location>
        <begin position="46"/>
        <end position="66"/>
    </location>
</feature>
<accession>A0A183L5Y6</accession>
<feature type="transmembrane region" description="Helical" evidence="1">
    <location>
        <begin position="12"/>
        <end position="34"/>
    </location>
</feature>